<evidence type="ECO:0000313" key="2">
    <source>
        <dbReference type="EMBL" id="KIL35181.1"/>
    </source>
</evidence>
<feature type="transmembrane region" description="Helical" evidence="1">
    <location>
        <begin position="33"/>
        <end position="59"/>
    </location>
</feature>
<dbReference type="EMBL" id="JXAL01000024">
    <property type="protein sequence ID" value="KIL35181.1"/>
    <property type="molecule type" value="Genomic_DNA"/>
</dbReference>
<accession>A0ABR5A2F7</accession>
<evidence type="ECO:0000313" key="3">
    <source>
        <dbReference type="Proteomes" id="UP000054526"/>
    </source>
</evidence>
<keyword evidence="1" id="KW-1133">Transmembrane helix</keyword>
<keyword evidence="1" id="KW-0812">Transmembrane</keyword>
<keyword evidence="1" id="KW-0472">Membrane</keyword>
<name>A0ABR5A2F7_9BACL</name>
<protein>
    <submittedName>
        <fullName evidence="2">Uncharacterized protein</fullName>
    </submittedName>
</protein>
<reference evidence="2 3" key="1">
    <citation type="submission" date="2014-12" db="EMBL/GenBank/DDBJ databases">
        <title>Draft genome sequence of Cohnella kolymensis strain B-2846.</title>
        <authorList>
            <person name="Karlyshev A.V."/>
            <person name="Kudryashova E.B."/>
        </authorList>
    </citation>
    <scope>NUCLEOTIDE SEQUENCE [LARGE SCALE GENOMIC DNA]</scope>
    <source>
        <strain evidence="2 3">VKM B-2846</strain>
    </source>
</reference>
<dbReference type="RefSeq" id="WP_041065325.1">
    <property type="nucleotide sequence ID" value="NZ_JXAL01000024.1"/>
</dbReference>
<gene>
    <name evidence="2" type="ORF">SD71_16290</name>
</gene>
<sequence length="102" mass="11950">MTLSKEEIKAALEREKKEREQLQAKSSTKKQGFVLYGYHIVAALFIVLSLAIVMLLSMYEPKESNPQDDSRRAWERTKQMERDFFEMDGKKGYVDRVIDSNE</sequence>
<evidence type="ECO:0000256" key="1">
    <source>
        <dbReference type="SAM" id="Phobius"/>
    </source>
</evidence>
<keyword evidence="3" id="KW-1185">Reference proteome</keyword>
<organism evidence="2 3">
    <name type="scientific">Cohnella kolymensis</name>
    <dbReference type="NCBI Taxonomy" id="1590652"/>
    <lineage>
        <taxon>Bacteria</taxon>
        <taxon>Bacillati</taxon>
        <taxon>Bacillota</taxon>
        <taxon>Bacilli</taxon>
        <taxon>Bacillales</taxon>
        <taxon>Paenibacillaceae</taxon>
        <taxon>Cohnella</taxon>
    </lineage>
</organism>
<dbReference type="Proteomes" id="UP000054526">
    <property type="component" value="Unassembled WGS sequence"/>
</dbReference>
<proteinExistence type="predicted"/>
<comment type="caution">
    <text evidence="2">The sequence shown here is derived from an EMBL/GenBank/DDBJ whole genome shotgun (WGS) entry which is preliminary data.</text>
</comment>